<sequence>MAILSNIYSFWLFLLMLLLIAKVYAALATPVSKGNAADVTTKTEKRSGPSKLSNYFLHEPYGPNTYAFGYELEDAPSGNIQFRDERRYLNGSIEGSYGYVRPDGLIQVTRYKADGDRGYLAHTQSYAPGDEPVDSIWPTQRPDMFKTQHSMQPAVNVSWDAKSHLNVSVDQVEHEVAKQLKEQHGLDLNHINVEQDVLQPAVLDIVNGKTPLKAQPNGSLAFETLHNFIDKDLPLVPFELPAEQLLTTAAAPLDQNRTAANNKYNKAKSNNDEKAPQTASTVDFSTTLPTPQPLVNDRSNASSWYQRIIQANRREFLEHLPNLNRA</sequence>
<accession>A0A6J1LZU1</accession>
<evidence type="ECO:0000313" key="5">
    <source>
        <dbReference type="Proteomes" id="UP000504633"/>
    </source>
</evidence>
<dbReference type="OrthoDB" id="8021718at2759"/>
<dbReference type="PANTHER" id="PTHR10380:SF224">
    <property type="entry name" value="CUTICULAR PROTEIN 12A"/>
    <property type="match status" value="1"/>
</dbReference>
<dbReference type="RefSeq" id="XP_023173982.2">
    <property type="nucleotide sequence ID" value="XM_023318214.2"/>
</dbReference>
<dbReference type="Proteomes" id="UP000504633">
    <property type="component" value="Unplaced"/>
</dbReference>
<evidence type="ECO:0000256" key="4">
    <source>
        <dbReference type="SAM" id="SignalP"/>
    </source>
</evidence>
<evidence type="ECO:0000256" key="2">
    <source>
        <dbReference type="PROSITE-ProRule" id="PRU00497"/>
    </source>
</evidence>
<keyword evidence="4" id="KW-0732">Signal</keyword>
<dbReference type="PROSITE" id="PS00233">
    <property type="entry name" value="CHIT_BIND_RR_1"/>
    <property type="match status" value="1"/>
</dbReference>
<dbReference type="GeneID" id="111601568"/>
<reference evidence="6" key="1">
    <citation type="submission" date="2025-08" db="UniProtKB">
        <authorList>
            <consortium name="RefSeq"/>
        </authorList>
    </citation>
    <scope>IDENTIFICATION</scope>
    <source>
        <strain evidence="6">15085-1641.00</strain>
        <tissue evidence="6">Whole body</tissue>
    </source>
</reference>
<dbReference type="InterPro" id="IPR050468">
    <property type="entry name" value="Cuticle_Struct_Prot"/>
</dbReference>
<evidence type="ECO:0000256" key="3">
    <source>
        <dbReference type="SAM" id="MobiDB-lite"/>
    </source>
</evidence>
<dbReference type="PANTHER" id="PTHR10380">
    <property type="entry name" value="CUTICLE PROTEIN"/>
    <property type="match status" value="1"/>
</dbReference>
<dbReference type="PROSITE" id="PS51155">
    <property type="entry name" value="CHIT_BIND_RR_2"/>
    <property type="match status" value="1"/>
</dbReference>
<dbReference type="GO" id="GO:0008010">
    <property type="term" value="F:structural constituent of chitin-based larval cuticle"/>
    <property type="evidence" value="ECO:0007669"/>
    <property type="project" value="TreeGrafter"/>
</dbReference>
<keyword evidence="1 2" id="KW-0193">Cuticle</keyword>
<dbReference type="InterPro" id="IPR031311">
    <property type="entry name" value="CHIT_BIND_RR_consensus"/>
</dbReference>
<feature type="chain" id="PRO_5027081793" evidence="4">
    <location>
        <begin position="26"/>
        <end position="326"/>
    </location>
</feature>
<keyword evidence="5" id="KW-1185">Reference proteome</keyword>
<feature type="region of interest" description="Disordered" evidence="3">
    <location>
        <begin position="264"/>
        <end position="297"/>
    </location>
</feature>
<feature type="compositionally biased region" description="Polar residues" evidence="3">
    <location>
        <begin position="277"/>
        <end position="289"/>
    </location>
</feature>
<proteinExistence type="predicted"/>
<evidence type="ECO:0000313" key="6">
    <source>
        <dbReference type="RefSeq" id="XP_023173982.2"/>
    </source>
</evidence>
<dbReference type="InterPro" id="IPR000618">
    <property type="entry name" value="Insect_cuticle"/>
</dbReference>
<dbReference type="GO" id="GO:0062129">
    <property type="term" value="C:chitin-based extracellular matrix"/>
    <property type="evidence" value="ECO:0007669"/>
    <property type="project" value="TreeGrafter"/>
</dbReference>
<organism evidence="5 6">
    <name type="scientific">Drosophila hydei</name>
    <name type="common">Fruit fly</name>
    <dbReference type="NCBI Taxonomy" id="7224"/>
    <lineage>
        <taxon>Eukaryota</taxon>
        <taxon>Metazoa</taxon>
        <taxon>Ecdysozoa</taxon>
        <taxon>Arthropoda</taxon>
        <taxon>Hexapoda</taxon>
        <taxon>Insecta</taxon>
        <taxon>Pterygota</taxon>
        <taxon>Neoptera</taxon>
        <taxon>Endopterygota</taxon>
        <taxon>Diptera</taxon>
        <taxon>Brachycera</taxon>
        <taxon>Muscomorpha</taxon>
        <taxon>Ephydroidea</taxon>
        <taxon>Drosophilidae</taxon>
        <taxon>Drosophila</taxon>
    </lineage>
</organism>
<dbReference type="KEGG" id="dhe:111601568"/>
<evidence type="ECO:0000256" key="1">
    <source>
        <dbReference type="ARBA" id="ARBA00022460"/>
    </source>
</evidence>
<dbReference type="Pfam" id="PF00379">
    <property type="entry name" value="Chitin_bind_4"/>
    <property type="match status" value="1"/>
</dbReference>
<name>A0A6J1LZU1_DROHY</name>
<dbReference type="OMA" id="LHEPYGP"/>
<dbReference type="AlphaFoldDB" id="A0A6J1LZU1"/>
<feature type="signal peptide" evidence="4">
    <location>
        <begin position="1"/>
        <end position="25"/>
    </location>
</feature>
<protein>
    <submittedName>
        <fullName evidence="6">Uncharacterized protein LOC111601568</fullName>
    </submittedName>
</protein>
<gene>
    <name evidence="6" type="primary">LOC111601568</name>
</gene>